<evidence type="ECO:0000259" key="1">
    <source>
        <dbReference type="Pfam" id="PF06985"/>
    </source>
</evidence>
<dbReference type="AlphaFoldDB" id="A0A077WW76"/>
<dbReference type="PANTHER" id="PTHR24148:SF64">
    <property type="entry name" value="HETEROKARYON INCOMPATIBILITY DOMAIN-CONTAINING PROTEIN"/>
    <property type="match status" value="1"/>
</dbReference>
<name>A0A077WW76_9FUNG</name>
<reference evidence="2" key="1">
    <citation type="journal article" date="2014" name="Genome Announc.">
        <title>De novo whole-genome sequence and genome annotation of Lichtheimia ramosa.</title>
        <authorList>
            <person name="Linde J."/>
            <person name="Schwartze V."/>
            <person name="Binder U."/>
            <person name="Lass-Florl C."/>
            <person name="Voigt K."/>
            <person name="Horn F."/>
        </authorList>
    </citation>
    <scope>NUCLEOTIDE SEQUENCE</scope>
    <source>
        <strain evidence="2">JMRC FSU:6197</strain>
    </source>
</reference>
<dbReference type="PANTHER" id="PTHR24148">
    <property type="entry name" value="ANKYRIN REPEAT DOMAIN-CONTAINING PROTEIN 39 HOMOLOG-RELATED"/>
    <property type="match status" value="1"/>
</dbReference>
<gene>
    <name evidence="2" type="ORF">LRAMOSA03276</name>
</gene>
<dbReference type="EMBL" id="LK023346">
    <property type="protein sequence ID" value="CDS11012.1"/>
    <property type="molecule type" value="Genomic_DNA"/>
</dbReference>
<accession>A0A077WW76</accession>
<dbReference type="InterPro" id="IPR010730">
    <property type="entry name" value="HET"/>
</dbReference>
<sequence length="330" mass="38576">MKNSVNRRLGTFSLSHYALSHLWGISEENPHLWHEIGDYVDDEKGQPAAVVSMRLEKRETLLELLAHHPDSYWWIDVLCARTDTPLDIMGDIYKYSRTCYAMLDCDSQCISDMQLLITQGKDPAALTADEFWHATRVWDKFAQCAWWKRVWTWQEMVLPKQVLLIAETDTQVCNTIDMDRLYNFEKGIYWAPEDIRQAHMQWKSSPSYSPIMEIQSCLHHRSQIQDQRIPRRISTIRYLTTSSRKCMKPEDYVYGVLGVFRFKLPRGIEPNKLWQLFVSRVEAIEVASLVNANAREFDLLTARDMADVYQALLGNELIFDGRVGHLIRAR</sequence>
<dbReference type="OrthoDB" id="2440793at2759"/>
<evidence type="ECO:0000313" key="2">
    <source>
        <dbReference type="EMBL" id="CDS11012.1"/>
    </source>
</evidence>
<proteinExistence type="predicted"/>
<dbReference type="InterPro" id="IPR052895">
    <property type="entry name" value="HetReg/Transcr_Mod"/>
</dbReference>
<feature type="domain" description="Heterokaryon incompatibility" evidence="1">
    <location>
        <begin position="18"/>
        <end position="155"/>
    </location>
</feature>
<dbReference type="Pfam" id="PF06985">
    <property type="entry name" value="HET"/>
    <property type="match status" value="1"/>
</dbReference>
<organism evidence="2">
    <name type="scientific">Lichtheimia ramosa</name>
    <dbReference type="NCBI Taxonomy" id="688394"/>
    <lineage>
        <taxon>Eukaryota</taxon>
        <taxon>Fungi</taxon>
        <taxon>Fungi incertae sedis</taxon>
        <taxon>Mucoromycota</taxon>
        <taxon>Mucoromycotina</taxon>
        <taxon>Mucoromycetes</taxon>
        <taxon>Mucorales</taxon>
        <taxon>Lichtheimiaceae</taxon>
        <taxon>Lichtheimia</taxon>
    </lineage>
</organism>
<protein>
    <recommendedName>
        <fullName evidence="1">Heterokaryon incompatibility domain-containing protein</fullName>
    </recommendedName>
</protein>